<dbReference type="Gene3D" id="3.30.450.40">
    <property type="match status" value="1"/>
</dbReference>
<dbReference type="SMART" id="SM00267">
    <property type="entry name" value="GGDEF"/>
    <property type="match status" value="1"/>
</dbReference>
<evidence type="ECO:0000313" key="4">
    <source>
        <dbReference type="EMBL" id="MCS0580268.1"/>
    </source>
</evidence>
<dbReference type="Gene3D" id="3.30.70.270">
    <property type="match status" value="1"/>
</dbReference>
<dbReference type="PANTHER" id="PTHR44757:SF2">
    <property type="entry name" value="BIOFILM ARCHITECTURE MAINTENANCE PROTEIN MBAA"/>
    <property type="match status" value="1"/>
</dbReference>
<dbReference type="SMART" id="SM00091">
    <property type="entry name" value="PAS"/>
    <property type="match status" value="1"/>
</dbReference>
<evidence type="ECO:0000259" key="3">
    <source>
        <dbReference type="PROSITE" id="PS50887"/>
    </source>
</evidence>
<dbReference type="NCBIfam" id="TIGR00229">
    <property type="entry name" value="sensory_box"/>
    <property type="match status" value="1"/>
</dbReference>
<organism evidence="4 5">
    <name type="scientific">Massilia pinisoli</name>
    <dbReference type="NCBI Taxonomy" id="1772194"/>
    <lineage>
        <taxon>Bacteria</taxon>
        <taxon>Pseudomonadati</taxon>
        <taxon>Pseudomonadota</taxon>
        <taxon>Betaproteobacteria</taxon>
        <taxon>Burkholderiales</taxon>
        <taxon>Oxalobacteraceae</taxon>
        <taxon>Telluria group</taxon>
        <taxon>Massilia</taxon>
    </lineage>
</organism>
<dbReference type="Proteomes" id="UP001204151">
    <property type="component" value="Unassembled WGS sequence"/>
</dbReference>
<dbReference type="PROSITE" id="PS50887">
    <property type="entry name" value="GGDEF"/>
    <property type="match status" value="1"/>
</dbReference>
<dbReference type="PANTHER" id="PTHR44757">
    <property type="entry name" value="DIGUANYLATE CYCLASE DGCP"/>
    <property type="match status" value="1"/>
</dbReference>
<feature type="domain" description="PAS" evidence="2">
    <location>
        <begin position="5"/>
        <end position="61"/>
    </location>
</feature>
<protein>
    <submittedName>
        <fullName evidence="4">Sensor domain-containing diguanylate cyclase</fullName>
    </submittedName>
</protein>
<dbReference type="SUPFAM" id="SSF55781">
    <property type="entry name" value="GAF domain-like"/>
    <property type="match status" value="1"/>
</dbReference>
<dbReference type="RefSeq" id="WP_258814928.1">
    <property type="nucleotide sequence ID" value="NZ_JANUGW010000001.1"/>
</dbReference>
<dbReference type="InterPro" id="IPR029787">
    <property type="entry name" value="Nucleotide_cyclase"/>
</dbReference>
<dbReference type="InterPro" id="IPR043128">
    <property type="entry name" value="Rev_trsase/Diguanyl_cyclase"/>
</dbReference>
<name>A0ABT1ZK32_9BURK</name>
<dbReference type="NCBIfam" id="TIGR00254">
    <property type="entry name" value="GGDEF"/>
    <property type="match status" value="1"/>
</dbReference>
<dbReference type="EMBL" id="JANUGW010000001">
    <property type="protein sequence ID" value="MCS0580268.1"/>
    <property type="molecule type" value="Genomic_DNA"/>
</dbReference>
<dbReference type="CDD" id="cd00130">
    <property type="entry name" value="PAS"/>
    <property type="match status" value="1"/>
</dbReference>
<dbReference type="Pfam" id="PF00990">
    <property type="entry name" value="GGDEF"/>
    <property type="match status" value="1"/>
</dbReference>
<dbReference type="CDD" id="cd01949">
    <property type="entry name" value="GGDEF"/>
    <property type="match status" value="1"/>
</dbReference>
<dbReference type="InterPro" id="IPR035965">
    <property type="entry name" value="PAS-like_dom_sf"/>
</dbReference>
<comment type="caution">
    <text evidence="4">The sequence shown here is derived from an EMBL/GenBank/DDBJ whole genome shotgun (WGS) entry which is preliminary data.</text>
</comment>
<dbReference type="SUPFAM" id="SSF55073">
    <property type="entry name" value="Nucleotide cyclase"/>
    <property type="match status" value="1"/>
</dbReference>
<keyword evidence="5" id="KW-1185">Reference proteome</keyword>
<evidence type="ECO:0000259" key="2">
    <source>
        <dbReference type="PROSITE" id="PS50112"/>
    </source>
</evidence>
<dbReference type="SUPFAM" id="SSF55785">
    <property type="entry name" value="PYP-like sensor domain (PAS domain)"/>
    <property type="match status" value="1"/>
</dbReference>
<reference evidence="4 5" key="1">
    <citation type="submission" date="2022-08" db="EMBL/GenBank/DDBJ databases">
        <title>Reclassification of Massilia species as members of the genera Telluria, Duganella, Pseudoduganella, Mokoshia gen. nov. and Zemynaea gen. nov. using orthogonal and non-orthogonal genome-based approaches.</title>
        <authorList>
            <person name="Bowman J.P."/>
        </authorList>
    </citation>
    <scope>NUCLEOTIDE SEQUENCE [LARGE SCALE GENOMIC DNA]</scope>
    <source>
        <strain evidence="4 5">JCM 31316</strain>
    </source>
</reference>
<dbReference type="InterPro" id="IPR029016">
    <property type="entry name" value="GAF-like_dom_sf"/>
</dbReference>
<sequence length="456" mass="50017">MVHSIRSLSANIADLLLDVVFLVDRRGIIVDVSAGCERMLGYRPTELIGQYMLDFVVPEDRALTCVESARVQSGQERVGFENRYVHKDGRRIDVMWSARWIADHGLRLGVARDITARKRADRRQAATYAISEAAHQAGDLSGLCERIHGILDRLVGAPGMIVVADPTPQQGFKVIYQRDDAQRSRLPSRACLARWRATAASPNTLAPDAVRHVAGGRLNTWLMLDLGGPGGTIGALLLRDHGGTGYSPADRGLLHFVAVQVGLALERKRLHDDLTRSACYDELTSLPNRRLFFDRIRTAVARARRCQSRLGLLYVDVDDFKQINDRHGHAAGDALLREVAARLVECARESDTVARLGGDEFVLLLEDLQAPEDAERCADKIRAVLGQPVPTLEAPLYIGASIGVALFPEHGDNVETLLMHADARMYAKKRSRKQDRDEDQGDGAGSAASDPLSGGT</sequence>
<dbReference type="Gene3D" id="3.30.450.20">
    <property type="entry name" value="PAS domain"/>
    <property type="match status" value="1"/>
</dbReference>
<evidence type="ECO:0000313" key="5">
    <source>
        <dbReference type="Proteomes" id="UP001204151"/>
    </source>
</evidence>
<dbReference type="InterPro" id="IPR000160">
    <property type="entry name" value="GGDEF_dom"/>
</dbReference>
<dbReference type="PROSITE" id="PS50112">
    <property type="entry name" value="PAS"/>
    <property type="match status" value="1"/>
</dbReference>
<proteinExistence type="predicted"/>
<feature type="domain" description="GGDEF" evidence="3">
    <location>
        <begin position="308"/>
        <end position="438"/>
    </location>
</feature>
<dbReference type="InterPro" id="IPR052155">
    <property type="entry name" value="Biofilm_reg_signaling"/>
</dbReference>
<dbReference type="InterPro" id="IPR000014">
    <property type="entry name" value="PAS"/>
</dbReference>
<feature type="region of interest" description="Disordered" evidence="1">
    <location>
        <begin position="428"/>
        <end position="456"/>
    </location>
</feature>
<dbReference type="Pfam" id="PF13426">
    <property type="entry name" value="PAS_9"/>
    <property type="match status" value="1"/>
</dbReference>
<gene>
    <name evidence="4" type="ORF">NX784_01540</name>
</gene>
<accession>A0ABT1ZK32</accession>
<evidence type="ECO:0000256" key="1">
    <source>
        <dbReference type="SAM" id="MobiDB-lite"/>
    </source>
</evidence>